<dbReference type="PANTHER" id="PTHR46604:SF3">
    <property type="entry name" value="PROTEIN MID1-COMPLEMENTING ACTIVITY 1"/>
    <property type="match status" value="1"/>
</dbReference>
<feature type="region of interest" description="Disordered" evidence="6">
    <location>
        <begin position="234"/>
        <end position="288"/>
    </location>
</feature>
<evidence type="ECO:0000256" key="5">
    <source>
        <dbReference type="SAM" id="Coils"/>
    </source>
</evidence>
<protein>
    <submittedName>
        <fullName evidence="9 10">Protein MID1-COMPLEMENTING ACTIVITY 1</fullName>
    </submittedName>
</protein>
<gene>
    <name evidence="9 10 11 12" type="primary">LOC110429113</name>
</gene>
<reference evidence="9 10" key="1">
    <citation type="submission" date="2025-04" db="UniProtKB">
        <authorList>
            <consortium name="RefSeq"/>
        </authorList>
    </citation>
    <scope>IDENTIFICATION</scope>
    <source>
        <tissue evidence="9 10">Leaf</tissue>
    </source>
</reference>
<evidence type="ECO:0000256" key="2">
    <source>
        <dbReference type="ARBA" id="ARBA00022692"/>
    </source>
</evidence>
<dbReference type="GO" id="GO:0005262">
    <property type="term" value="F:calcium channel activity"/>
    <property type="evidence" value="ECO:0007669"/>
    <property type="project" value="UniProtKB-ARBA"/>
</dbReference>
<dbReference type="InterPro" id="IPR006461">
    <property type="entry name" value="PLAC_motif_containing"/>
</dbReference>
<keyword evidence="3" id="KW-1133">Transmembrane helix</keyword>
<evidence type="ECO:0000256" key="6">
    <source>
        <dbReference type="SAM" id="MobiDB-lite"/>
    </source>
</evidence>
<dbReference type="Proteomes" id="UP000504621">
    <property type="component" value="Unplaced"/>
</dbReference>
<keyword evidence="4" id="KW-0472">Membrane</keyword>
<dbReference type="InterPro" id="IPR036537">
    <property type="entry name" value="Adaptor_Cbl_N_dom_sf"/>
</dbReference>
<dbReference type="CDD" id="cd21037">
    <property type="entry name" value="MLKL_NTD"/>
    <property type="match status" value="1"/>
</dbReference>
<dbReference type="GeneID" id="110429113"/>
<keyword evidence="5" id="KW-0175">Coiled coil</keyword>
<dbReference type="PANTHER" id="PTHR46604">
    <property type="entry name" value="PROTEIN MID1-COMPLEMENTING ACTIVITY 1"/>
    <property type="match status" value="1"/>
</dbReference>
<evidence type="ECO:0000313" key="12">
    <source>
        <dbReference type="RefSeq" id="XP_021300680.1"/>
    </source>
</evidence>
<dbReference type="RefSeq" id="XP_021300680.1">
    <property type="nucleotide sequence ID" value="XM_021445005.1"/>
</dbReference>
<evidence type="ECO:0000256" key="4">
    <source>
        <dbReference type="ARBA" id="ARBA00023136"/>
    </source>
</evidence>
<feature type="coiled-coil region" evidence="5">
    <location>
        <begin position="190"/>
        <end position="217"/>
    </location>
</feature>
<dbReference type="RefSeq" id="XP_021300678.1">
    <property type="nucleotide sequence ID" value="XM_021445003.1"/>
</dbReference>
<evidence type="ECO:0000313" key="9">
    <source>
        <dbReference type="RefSeq" id="XP_021300677.1"/>
    </source>
</evidence>
<comment type="subcellular location">
    <subcellularLocation>
        <location evidence="1">Membrane</location>
        <topology evidence="1">Single-pass membrane protein</topology>
    </subcellularLocation>
</comment>
<feature type="compositionally biased region" description="Low complexity" evidence="6">
    <location>
        <begin position="273"/>
        <end position="284"/>
    </location>
</feature>
<evidence type="ECO:0000259" key="7">
    <source>
        <dbReference type="Pfam" id="PF19584"/>
    </source>
</evidence>
<dbReference type="OrthoDB" id="1045822at2759"/>
<keyword evidence="8" id="KW-1185">Reference proteome</keyword>
<feature type="domain" description="MCAfunc" evidence="7">
    <location>
        <begin position="25"/>
        <end position="167"/>
    </location>
</feature>
<dbReference type="Pfam" id="PF19584">
    <property type="entry name" value="MCAfunc"/>
    <property type="match status" value="1"/>
</dbReference>
<dbReference type="InterPro" id="IPR045766">
    <property type="entry name" value="MCAfunc"/>
</dbReference>
<dbReference type="AlphaFoldDB" id="A0A6J1BMY3"/>
<dbReference type="RefSeq" id="XP_021300677.1">
    <property type="nucleotide sequence ID" value="XM_021445002.1"/>
</dbReference>
<dbReference type="GO" id="GO:0007166">
    <property type="term" value="P:cell surface receptor signaling pathway"/>
    <property type="evidence" value="ECO:0007669"/>
    <property type="project" value="InterPro"/>
</dbReference>
<dbReference type="NCBIfam" id="TIGR01571">
    <property type="entry name" value="A_thal_Cys_rich"/>
    <property type="match status" value="1"/>
</dbReference>
<dbReference type="RefSeq" id="XP_021300679.1">
    <property type="nucleotide sequence ID" value="XM_021445004.1"/>
</dbReference>
<name>A0A6J1BMY3_9ROSI</name>
<dbReference type="FunFam" id="1.20.930.20:FF:000003">
    <property type="entry name" value="DNA mismatch repair protein MLH1"/>
    <property type="match status" value="1"/>
</dbReference>
<evidence type="ECO:0000256" key="1">
    <source>
        <dbReference type="ARBA" id="ARBA00004167"/>
    </source>
</evidence>
<feature type="compositionally biased region" description="Basic and acidic residues" evidence="6">
    <location>
        <begin position="245"/>
        <end position="263"/>
    </location>
</feature>
<evidence type="ECO:0000256" key="3">
    <source>
        <dbReference type="ARBA" id="ARBA00022989"/>
    </source>
</evidence>
<evidence type="ECO:0000313" key="11">
    <source>
        <dbReference type="RefSeq" id="XP_021300679.1"/>
    </source>
</evidence>
<evidence type="ECO:0000313" key="8">
    <source>
        <dbReference type="Proteomes" id="UP000504621"/>
    </source>
</evidence>
<dbReference type="InterPro" id="IPR059179">
    <property type="entry name" value="MLKL-like_MCAfunc"/>
</dbReference>
<sequence>MASSWEQIGEIANVAQLAGFDAVRLIAMIAKAASTARMHKKNCRQFAQHLKLIGNLLEQLKISDLKRYPETREPLEQLEDALRRSYILVNSCQDRSYLYLLAMGWNIVYQFRKAQNEIDRYLKIVPLITLVDNARVRERLEVIEKDQHEYTLDDEDRRVQDVILKPEPSKNDAMILKKTLSCSYPNLCFNEALQKENEKLKLELQRSQANYDVQQCEVIQHLLDVTEVAAATSIPDKSSSMKGSKKVERNYSDANSEKDHSYDESSPNKFDTRTTSRNTSSVSSGHDLLSDRGSHRYDEWHADLLGCCSEPYLCIKTFFYPCGTFSKIATVATNRHISSAEACNELMAYSLILSCCCYTCCVRRKLRKALNITGGFVDDFLSHLMCCCCALVQEWREVEMRGVYGPEKTKTSPPPSQFMES</sequence>
<accession>A0A6J1BMY3</accession>
<proteinExistence type="predicted"/>
<evidence type="ECO:0000313" key="10">
    <source>
        <dbReference type="RefSeq" id="XP_021300678.1"/>
    </source>
</evidence>
<dbReference type="GO" id="GO:0016020">
    <property type="term" value="C:membrane"/>
    <property type="evidence" value="ECO:0007669"/>
    <property type="project" value="UniProtKB-SubCell"/>
</dbReference>
<dbReference type="Gene3D" id="1.20.930.20">
    <property type="entry name" value="Adaptor protein Cbl, N-terminal domain"/>
    <property type="match status" value="1"/>
</dbReference>
<keyword evidence="2" id="KW-0812">Transmembrane</keyword>
<dbReference type="Pfam" id="PF04749">
    <property type="entry name" value="PLAC8"/>
    <property type="match status" value="1"/>
</dbReference>
<organism evidence="8 12">
    <name type="scientific">Herrania umbratica</name>
    <dbReference type="NCBI Taxonomy" id="108875"/>
    <lineage>
        <taxon>Eukaryota</taxon>
        <taxon>Viridiplantae</taxon>
        <taxon>Streptophyta</taxon>
        <taxon>Embryophyta</taxon>
        <taxon>Tracheophyta</taxon>
        <taxon>Spermatophyta</taxon>
        <taxon>Magnoliopsida</taxon>
        <taxon>eudicotyledons</taxon>
        <taxon>Gunneridae</taxon>
        <taxon>Pentapetalae</taxon>
        <taxon>rosids</taxon>
        <taxon>malvids</taxon>
        <taxon>Malvales</taxon>
        <taxon>Malvaceae</taxon>
        <taxon>Byttnerioideae</taxon>
        <taxon>Herrania</taxon>
    </lineage>
</organism>